<keyword evidence="9 12" id="KW-0460">Magnesium</keyword>
<accession>A0A1I8H8W8</accession>
<dbReference type="SUPFAM" id="SSF54585">
    <property type="entry name" value="Cdc48 domain 2-like"/>
    <property type="match status" value="1"/>
</dbReference>
<dbReference type="InterPro" id="IPR027417">
    <property type="entry name" value="P-loop_NTPase"/>
</dbReference>
<dbReference type="FunFam" id="3.40.50.300:FF:000166">
    <property type="entry name" value="vesicle-fusing ATPase isoform X1"/>
    <property type="match status" value="1"/>
</dbReference>
<dbReference type="Gene3D" id="1.10.8.60">
    <property type="match status" value="2"/>
</dbReference>
<dbReference type="Gene3D" id="3.10.330.10">
    <property type="match status" value="1"/>
</dbReference>
<proteinExistence type="inferred from homology"/>
<keyword evidence="8 12" id="KW-0067">ATP-binding</keyword>
<name>A0A1I8H8W8_9PLAT</name>
<dbReference type="SUPFAM" id="SSF50692">
    <property type="entry name" value="ADC-like"/>
    <property type="match status" value="1"/>
</dbReference>
<dbReference type="InterPro" id="IPR041569">
    <property type="entry name" value="AAA_lid_3"/>
</dbReference>
<feature type="domain" description="AAA+ ATPase" evidence="13">
    <location>
        <begin position="648"/>
        <end position="785"/>
    </location>
</feature>
<evidence type="ECO:0000256" key="8">
    <source>
        <dbReference type="ARBA" id="ARBA00022840"/>
    </source>
</evidence>
<dbReference type="InterPro" id="IPR054419">
    <property type="entry name" value="NSF_ATPase_lid"/>
</dbReference>
<comment type="cofactor">
    <cofactor evidence="12">
        <name>Mg(2+)</name>
        <dbReference type="ChEBI" id="CHEBI:18420"/>
    </cofactor>
    <text evidence="12">Binds 1 Mg(2+) ion per subunit.</text>
</comment>
<comment type="subcellular location">
    <subcellularLocation>
        <location evidence="1 12">Cytoplasm</location>
    </subcellularLocation>
</comment>
<dbReference type="AlphaFoldDB" id="A0A1I8H8W8"/>
<evidence type="ECO:0000259" key="13">
    <source>
        <dbReference type="SMART" id="SM00382"/>
    </source>
</evidence>
<evidence type="ECO:0000313" key="15">
    <source>
        <dbReference type="Proteomes" id="UP000095280"/>
    </source>
</evidence>
<evidence type="ECO:0000256" key="12">
    <source>
        <dbReference type="RuleBase" id="RU367045"/>
    </source>
</evidence>
<evidence type="ECO:0000256" key="3">
    <source>
        <dbReference type="ARBA" id="ARBA00012674"/>
    </source>
</evidence>
<dbReference type="SUPFAM" id="SSF52540">
    <property type="entry name" value="P-loop containing nucleoside triphosphate hydrolases"/>
    <property type="match status" value="2"/>
</dbReference>
<dbReference type="FunFam" id="1.10.8.60:FF:000026">
    <property type="entry name" value="vesicle-fusing ATPase isoform X1"/>
    <property type="match status" value="1"/>
</dbReference>
<dbReference type="GO" id="GO:0043001">
    <property type="term" value="P:Golgi to plasma membrane protein transport"/>
    <property type="evidence" value="ECO:0007669"/>
    <property type="project" value="TreeGrafter"/>
</dbReference>
<evidence type="ECO:0000256" key="6">
    <source>
        <dbReference type="ARBA" id="ARBA00022737"/>
    </source>
</evidence>
<dbReference type="PANTHER" id="PTHR23078">
    <property type="entry name" value="VESICULAR-FUSION PROTEIN NSF"/>
    <property type="match status" value="1"/>
</dbReference>
<keyword evidence="5 12" id="KW-0963">Cytoplasm</keyword>
<keyword evidence="7 12" id="KW-0547">Nucleotide-binding</keyword>
<dbReference type="GO" id="GO:0016887">
    <property type="term" value="F:ATP hydrolysis activity"/>
    <property type="evidence" value="ECO:0007669"/>
    <property type="project" value="InterPro"/>
</dbReference>
<dbReference type="GO" id="GO:0006891">
    <property type="term" value="P:intra-Golgi vesicle-mediated transport"/>
    <property type="evidence" value="ECO:0007669"/>
    <property type="project" value="TreeGrafter"/>
</dbReference>
<dbReference type="GO" id="GO:0046872">
    <property type="term" value="F:metal ion binding"/>
    <property type="evidence" value="ECO:0007669"/>
    <property type="project" value="UniProtKB-UniRule"/>
</dbReference>
<evidence type="ECO:0000256" key="11">
    <source>
        <dbReference type="ARBA" id="ARBA00048883"/>
    </source>
</evidence>
<dbReference type="Gene3D" id="3.40.50.300">
    <property type="entry name" value="P-loop containing nucleotide triphosphate hydrolases"/>
    <property type="match status" value="3"/>
</dbReference>
<evidence type="ECO:0000256" key="4">
    <source>
        <dbReference type="ARBA" id="ARBA00022448"/>
    </source>
</evidence>
<dbReference type="FunFam" id="3.40.50.300:FF:000187">
    <property type="entry name" value="Vesicular-fusion ATPase SEC18"/>
    <property type="match status" value="1"/>
</dbReference>
<dbReference type="CDD" id="cd19504">
    <property type="entry name" value="RecA-like_NSF-SEC18_r1-like"/>
    <property type="match status" value="1"/>
</dbReference>
<evidence type="ECO:0000256" key="2">
    <source>
        <dbReference type="ARBA" id="ARBA00006914"/>
    </source>
</evidence>
<organism evidence="15 16">
    <name type="scientific">Macrostomum lignano</name>
    <dbReference type="NCBI Taxonomy" id="282301"/>
    <lineage>
        <taxon>Eukaryota</taxon>
        <taxon>Metazoa</taxon>
        <taxon>Spiralia</taxon>
        <taxon>Lophotrochozoa</taxon>
        <taxon>Platyhelminthes</taxon>
        <taxon>Rhabditophora</taxon>
        <taxon>Macrostomorpha</taxon>
        <taxon>Macrostomida</taxon>
        <taxon>Macrostomidae</taxon>
        <taxon>Macrostomum</taxon>
    </lineage>
</organism>
<sequence>MQNFEATKCPSDELSLTNKIFFNPNDVRSLKNQFIKIHSGSGSYAFLLDSNPSIPTGKAGFSLVQRRWANVSIGQPVSVEFNCSFDPRTTCIATVTLEADFLLKKSTTTDPYNSDEMLIEFTQCFPQMPLTVGQEIVFKFKDKKHLLLRVKEMETLQPRGDVVAAQFGVISGNTIATFEKLPDSPLVLTGKAKAKQPYHLATFSDARSLLGSRPIFEQRMCHVRGLLLYGPPGTGKTLARRRQDAERSEPKIVNGPSILDKTLARAKRKSGTLRRRSSSGSEAAARLFQVRIKFAAGPHRQVPAKAKQPYQSCIINFSPDWNFSMMGIGGLDREFSDIFRRTFASRIFPPDLVEQLGMCHVRGLLLYGPPGTGKTLMARQIGKMLNAREPKIVNGPSILDKYVGESEAKIRQLFADAEEEFKRVGNNSALHIIIFDEIDAICKARGSVGGGTQVHDTVVNQLLSKIDGVETLNNILVIGMTNRKDMIDEALLRPGRFEVQMEISLPDEHGRHQILSIHTSKIRDNGKLSPDVDVRELAAKTKNFSGAELAGLVRAATVTAMNRLVQASEKVQVDPDAIEKLCVTRHDFLHALEYDIRPSFGAQEEELDRYVTGGLVQWGNPVNHVIEHGLLATRAARAEAEAGADSGRPVALLLEGPRNSGKTALAVHIARQAGFSYVRLATSKNMVGFNEVAKCMAVKKFFDDAHKAKQAVVILDGLEGLIDYSPVGPRYSNYVLQALRDLITAPLPRNKCLLLLGTTSCRDALEELGLVQCFTAGKIHVSNLTQPEHLVTALNQLDAAKFTEKEVRQIYKSVSGCRLNIGIKELLDVARMTNRVEEGDRVRYFLDRLNEDGRLTE</sequence>
<dbReference type="InterPro" id="IPR009010">
    <property type="entry name" value="Asp_de-COase-like_dom_sf"/>
</dbReference>
<comment type="function">
    <text evidence="12">Required for vesicle-mediated transport. Catalyzes the fusion of transport vesicles within the Golgi cisternae. Is also required for transport from the endoplasmic reticulum to the Golgi stack. Seems to function as a fusion protein required for the delivery of cargo proteins to all compartments of the Golgi stack independent of vesicle origin.</text>
</comment>
<evidence type="ECO:0000256" key="1">
    <source>
        <dbReference type="ARBA" id="ARBA00004496"/>
    </source>
</evidence>
<comment type="similarity">
    <text evidence="2 12">Belongs to the AAA ATPase family.</text>
</comment>
<protein>
    <recommendedName>
        <fullName evidence="3 12">Vesicle-fusing ATPase</fullName>
        <ecNumber evidence="3 12">3.6.4.6</ecNumber>
    </recommendedName>
</protein>
<keyword evidence="12" id="KW-0931">ER-Golgi transport</keyword>
<dbReference type="Proteomes" id="UP000095280">
    <property type="component" value="Unplaced"/>
</dbReference>
<dbReference type="InterPro" id="IPR003338">
    <property type="entry name" value="CDC4_N-term_subdom"/>
</dbReference>
<evidence type="ECO:0000256" key="5">
    <source>
        <dbReference type="ARBA" id="ARBA00022490"/>
    </source>
</evidence>
<dbReference type="InterPro" id="IPR003959">
    <property type="entry name" value="ATPase_AAA_core"/>
</dbReference>
<dbReference type="PROSITE" id="PS00674">
    <property type="entry name" value="AAA"/>
    <property type="match status" value="1"/>
</dbReference>
<evidence type="ECO:0000256" key="10">
    <source>
        <dbReference type="ARBA" id="ARBA00022927"/>
    </source>
</evidence>
<dbReference type="GO" id="GO:0035494">
    <property type="term" value="P:SNARE complex disassembly"/>
    <property type="evidence" value="ECO:0007669"/>
    <property type="project" value="InterPro"/>
</dbReference>
<reference evidence="16" key="1">
    <citation type="submission" date="2016-11" db="UniProtKB">
        <authorList>
            <consortium name="WormBaseParasite"/>
        </authorList>
    </citation>
    <scope>IDENTIFICATION</scope>
</reference>
<feature type="domain" description="AAA+ ATPase" evidence="13">
    <location>
        <begin position="360"/>
        <end position="507"/>
    </location>
</feature>
<dbReference type="GO" id="GO:0005524">
    <property type="term" value="F:ATP binding"/>
    <property type="evidence" value="ECO:0007669"/>
    <property type="project" value="UniProtKB-UniRule"/>
</dbReference>
<dbReference type="InterPro" id="IPR003960">
    <property type="entry name" value="ATPase_AAA_CS"/>
</dbReference>
<evidence type="ECO:0000259" key="14">
    <source>
        <dbReference type="SMART" id="SM01073"/>
    </source>
</evidence>
<dbReference type="SMART" id="SM01073">
    <property type="entry name" value="CDC48_N"/>
    <property type="match status" value="1"/>
</dbReference>
<dbReference type="InterPro" id="IPR029067">
    <property type="entry name" value="CDC48_domain_2-like_sf"/>
</dbReference>
<dbReference type="Pfam" id="PF00004">
    <property type="entry name" value="AAA"/>
    <property type="match status" value="2"/>
</dbReference>
<keyword evidence="10 12" id="KW-0653">Protein transport</keyword>
<evidence type="ECO:0000256" key="7">
    <source>
        <dbReference type="ARBA" id="ARBA00022741"/>
    </source>
</evidence>
<keyword evidence="15" id="KW-1185">Reference proteome</keyword>
<dbReference type="GO" id="GO:0005795">
    <property type="term" value="C:Golgi stack"/>
    <property type="evidence" value="ECO:0007669"/>
    <property type="project" value="TreeGrafter"/>
</dbReference>
<evidence type="ECO:0000256" key="9">
    <source>
        <dbReference type="ARBA" id="ARBA00022842"/>
    </source>
</evidence>
<dbReference type="InterPro" id="IPR039812">
    <property type="entry name" value="Vesicle-fus_ATPase"/>
</dbReference>
<dbReference type="EC" id="3.6.4.6" evidence="3 12"/>
<dbReference type="Pfam" id="PF21964">
    <property type="entry name" value="NSF_ATPase_lid"/>
    <property type="match status" value="1"/>
</dbReference>
<evidence type="ECO:0000313" key="16">
    <source>
        <dbReference type="WBParaSite" id="maker-uti_cns_0005033-snap-gene-0.5-mRNA-1"/>
    </source>
</evidence>
<keyword evidence="12" id="KW-0479">Metal-binding</keyword>
<dbReference type="WBParaSite" id="maker-uti_cns_0005033-snap-gene-0.5-mRNA-1">
    <property type="protein sequence ID" value="maker-uti_cns_0005033-snap-gene-0.5-mRNA-1"/>
    <property type="gene ID" value="maker-uti_cns_0005033-snap-gene-0.5"/>
</dbReference>
<dbReference type="Pfam" id="PF17862">
    <property type="entry name" value="AAA_lid_3"/>
    <property type="match status" value="1"/>
</dbReference>
<keyword evidence="4 12" id="KW-0813">Transport</keyword>
<dbReference type="PANTHER" id="PTHR23078:SF3">
    <property type="entry name" value="VESICLE-FUSING ATPASE"/>
    <property type="match status" value="1"/>
</dbReference>
<feature type="domain" description="CDC48 N-terminal subdomain" evidence="14">
    <location>
        <begin position="3"/>
        <end position="83"/>
    </location>
</feature>
<comment type="catalytic activity">
    <reaction evidence="11 12">
        <text>ATP + H2O = ADP + phosphate + H(+)</text>
        <dbReference type="Rhea" id="RHEA:13065"/>
        <dbReference type="ChEBI" id="CHEBI:15377"/>
        <dbReference type="ChEBI" id="CHEBI:15378"/>
        <dbReference type="ChEBI" id="CHEBI:30616"/>
        <dbReference type="ChEBI" id="CHEBI:43474"/>
        <dbReference type="ChEBI" id="CHEBI:456216"/>
        <dbReference type="EC" id="3.6.4.6"/>
    </reaction>
</comment>
<dbReference type="InterPro" id="IPR003593">
    <property type="entry name" value="AAA+_ATPase"/>
</dbReference>
<keyword evidence="12" id="KW-0378">Hydrolase</keyword>
<dbReference type="SMART" id="SM00382">
    <property type="entry name" value="AAA"/>
    <property type="match status" value="2"/>
</dbReference>
<keyword evidence="6" id="KW-0677">Repeat</keyword>
<dbReference type="Gene3D" id="2.40.40.20">
    <property type="match status" value="1"/>
</dbReference>